<dbReference type="RefSeq" id="WP_311722554.1">
    <property type="nucleotide sequence ID" value="NZ_JAVRFD010000002.1"/>
</dbReference>
<accession>A0ABU2XB98</accession>
<protein>
    <recommendedName>
        <fullName evidence="3">WD40 repeat domain-containing protein</fullName>
    </recommendedName>
</protein>
<gene>
    <name evidence="1" type="ORF">RND15_05650</name>
</gene>
<dbReference type="EMBL" id="JAVRFD010000002">
    <property type="protein sequence ID" value="MDT0542203.1"/>
    <property type="molecule type" value="Genomic_DNA"/>
</dbReference>
<evidence type="ECO:0000313" key="1">
    <source>
        <dbReference type="EMBL" id="MDT0542203.1"/>
    </source>
</evidence>
<sequence>MMDLPLKRAELRLESDEPVAGEVRRVRGGWAVHDPSGHLLLFDSDLRVQRRFPVPDRFHPRGTYDWDVHPGGRWAVFSDTRHTTCVGPDGDIAWEADHPALVNVDGCPVLVCAKFRPDRDELHVFPGMKDDYSSVEDAGHCSASWVVSLSDMTVTKDGPYDQDRWVIFPDGRHIGSSYFDGHDITGWCGRWDEGENSVGSSRPVDIHPDGTMWLGEAFGYLCMNPLEQPCDTDDSDDDVETDHDRYDEAFFLDRNLVLAATQEPLTHELLAVDTLERIARVTYPFTGEEWYWLAAAGDGTWVTTSRSPGRESARLCLWRLA</sequence>
<evidence type="ECO:0000313" key="2">
    <source>
        <dbReference type="Proteomes" id="UP001180754"/>
    </source>
</evidence>
<organism evidence="1 2">
    <name type="scientific">Streptomyces lonegramiae</name>
    <dbReference type="NCBI Taxonomy" id="3075524"/>
    <lineage>
        <taxon>Bacteria</taxon>
        <taxon>Bacillati</taxon>
        <taxon>Actinomycetota</taxon>
        <taxon>Actinomycetes</taxon>
        <taxon>Kitasatosporales</taxon>
        <taxon>Streptomycetaceae</taxon>
        <taxon>Streptomyces</taxon>
    </lineage>
</organism>
<comment type="caution">
    <text evidence="1">The sequence shown here is derived from an EMBL/GenBank/DDBJ whole genome shotgun (WGS) entry which is preliminary data.</text>
</comment>
<dbReference type="Proteomes" id="UP001180754">
    <property type="component" value="Unassembled WGS sequence"/>
</dbReference>
<name>A0ABU2XB98_9ACTN</name>
<evidence type="ECO:0008006" key="3">
    <source>
        <dbReference type="Google" id="ProtNLM"/>
    </source>
</evidence>
<proteinExistence type="predicted"/>
<reference evidence="1" key="1">
    <citation type="submission" date="2024-05" db="EMBL/GenBank/DDBJ databases">
        <title>30 novel species of actinomycetes from the DSMZ collection.</title>
        <authorList>
            <person name="Nouioui I."/>
        </authorList>
    </citation>
    <scope>NUCLEOTIDE SEQUENCE</scope>
    <source>
        <strain evidence="1">DSM 41529</strain>
    </source>
</reference>
<keyword evidence="2" id="KW-1185">Reference proteome</keyword>